<reference evidence="1 2" key="1">
    <citation type="submission" date="2013-08" db="EMBL/GenBank/DDBJ databases">
        <authorList>
            <person name="Huang J."/>
            <person name="Wang G."/>
        </authorList>
    </citation>
    <scope>NUCLEOTIDE SEQUENCE [LARGE SCALE GENOMIC DNA]</scope>
    <source>
        <strain evidence="1 2">JSM 076056</strain>
    </source>
</reference>
<evidence type="ECO:0008006" key="3">
    <source>
        <dbReference type="Google" id="ProtNLM"/>
    </source>
</evidence>
<accession>A0A0A5IE22</accession>
<evidence type="ECO:0000313" key="2">
    <source>
        <dbReference type="Proteomes" id="UP000030528"/>
    </source>
</evidence>
<dbReference type="InterPro" id="IPR012674">
    <property type="entry name" value="Calycin"/>
</dbReference>
<gene>
    <name evidence="1" type="ORF">N781_01255</name>
</gene>
<dbReference type="STRING" id="1385510.GCA_000425205_00227"/>
<dbReference type="RefSeq" id="WP_026799048.1">
    <property type="nucleotide sequence ID" value="NZ_AULI01000001.1"/>
</dbReference>
<keyword evidence="2" id="KW-1185">Reference proteome</keyword>
<sequence>MADERKPVQVRLETLIGEKDNQERIIVEEPGDYVKKGDAHILRFQETNEEGVVDTLVTIQQHKTIIRRTGPIQMTQTFREGKRTENIYHHPYGKFHLEADTNDLTHFTNEEETDGTLEIKYDLSVNGQEKQPHQLFLQYKEDKRS</sequence>
<dbReference type="OrthoDB" id="2352933at2"/>
<dbReference type="EMBL" id="AVPE01000001">
    <property type="protein sequence ID" value="KGX94072.1"/>
    <property type="molecule type" value="Genomic_DNA"/>
</dbReference>
<dbReference type="eggNOG" id="COG4506">
    <property type="taxonomic scope" value="Bacteria"/>
</dbReference>
<dbReference type="InterPro" id="IPR015231">
    <property type="entry name" value="DUF1934"/>
</dbReference>
<dbReference type="Gene3D" id="2.40.128.20">
    <property type="match status" value="1"/>
</dbReference>
<name>A0A0A5IE22_9BACI</name>
<dbReference type="Proteomes" id="UP000030528">
    <property type="component" value="Unassembled WGS sequence"/>
</dbReference>
<dbReference type="Pfam" id="PF09148">
    <property type="entry name" value="DUF1934"/>
    <property type="match status" value="1"/>
</dbReference>
<protein>
    <recommendedName>
        <fullName evidence="3">DUF1934 domain-containing protein</fullName>
    </recommendedName>
</protein>
<organism evidence="1 2">
    <name type="scientific">Pontibacillus halophilus JSM 076056 = DSM 19796</name>
    <dbReference type="NCBI Taxonomy" id="1385510"/>
    <lineage>
        <taxon>Bacteria</taxon>
        <taxon>Bacillati</taxon>
        <taxon>Bacillota</taxon>
        <taxon>Bacilli</taxon>
        <taxon>Bacillales</taxon>
        <taxon>Bacillaceae</taxon>
        <taxon>Pontibacillus</taxon>
    </lineage>
</organism>
<proteinExistence type="predicted"/>
<dbReference type="AlphaFoldDB" id="A0A0A5IE22"/>
<dbReference type="SUPFAM" id="SSF50814">
    <property type="entry name" value="Lipocalins"/>
    <property type="match status" value="1"/>
</dbReference>
<comment type="caution">
    <text evidence="1">The sequence shown here is derived from an EMBL/GenBank/DDBJ whole genome shotgun (WGS) entry which is preliminary data.</text>
</comment>
<evidence type="ECO:0000313" key="1">
    <source>
        <dbReference type="EMBL" id="KGX94072.1"/>
    </source>
</evidence>